<dbReference type="EMBL" id="CP039349">
    <property type="protein sequence ID" value="QCD94792.1"/>
    <property type="molecule type" value="Genomic_DNA"/>
</dbReference>
<organism evidence="1 2">
    <name type="scientific">Vigna unguiculata</name>
    <name type="common">Cowpea</name>
    <dbReference type="NCBI Taxonomy" id="3917"/>
    <lineage>
        <taxon>Eukaryota</taxon>
        <taxon>Viridiplantae</taxon>
        <taxon>Streptophyta</taxon>
        <taxon>Embryophyta</taxon>
        <taxon>Tracheophyta</taxon>
        <taxon>Spermatophyta</taxon>
        <taxon>Magnoliopsida</taxon>
        <taxon>eudicotyledons</taxon>
        <taxon>Gunneridae</taxon>
        <taxon>Pentapetalae</taxon>
        <taxon>rosids</taxon>
        <taxon>fabids</taxon>
        <taxon>Fabales</taxon>
        <taxon>Fabaceae</taxon>
        <taxon>Papilionoideae</taxon>
        <taxon>50 kb inversion clade</taxon>
        <taxon>NPAAA clade</taxon>
        <taxon>indigoferoid/millettioid clade</taxon>
        <taxon>Phaseoleae</taxon>
        <taxon>Vigna</taxon>
    </lineage>
</organism>
<proteinExistence type="predicted"/>
<sequence length="70" mass="7729">MGLNCVNCWSVYDVACAEQWGRTDILAQASSSRLGENTRVSPRVLPRALAQARSCVFERQASSLRRDSLA</sequence>
<dbReference type="AlphaFoldDB" id="A0A4D6M0V8"/>
<evidence type="ECO:0000313" key="2">
    <source>
        <dbReference type="Proteomes" id="UP000501690"/>
    </source>
</evidence>
<name>A0A4D6M0V8_VIGUN</name>
<keyword evidence="2" id="KW-1185">Reference proteome</keyword>
<accession>A0A4D6M0V8</accession>
<gene>
    <name evidence="1" type="ORF">DEO72_LG5g2880</name>
</gene>
<dbReference type="Proteomes" id="UP000501690">
    <property type="component" value="Linkage Group LG5"/>
</dbReference>
<reference evidence="1 2" key="1">
    <citation type="submission" date="2019-04" db="EMBL/GenBank/DDBJ databases">
        <title>An improved genome assembly and genetic linkage map for asparagus bean, Vigna unguiculata ssp. sesquipedialis.</title>
        <authorList>
            <person name="Xia Q."/>
            <person name="Zhang R."/>
            <person name="Dong Y."/>
        </authorList>
    </citation>
    <scope>NUCLEOTIDE SEQUENCE [LARGE SCALE GENOMIC DNA]</scope>
    <source>
        <tissue evidence="1">Leaf</tissue>
    </source>
</reference>
<evidence type="ECO:0000313" key="1">
    <source>
        <dbReference type="EMBL" id="QCD94792.1"/>
    </source>
</evidence>
<protein>
    <submittedName>
        <fullName evidence="1">Uncharacterized protein</fullName>
    </submittedName>
</protein>